<dbReference type="HOGENOM" id="CLU_058196_5_0_5"/>
<gene>
    <name evidence="1" type="ORF">MCY_00247</name>
</gene>
<dbReference type="InterPro" id="IPR007487">
    <property type="entry name" value="ABC_transpt-TYRBP-like"/>
</dbReference>
<protein>
    <recommendedName>
        <fullName evidence="3">ABC transporter substrate-binding protein</fullName>
    </recommendedName>
</protein>
<dbReference type="Gene3D" id="3.40.50.2300">
    <property type="match status" value="2"/>
</dbReference>
<comment type="caution">
    <text evidence="1">The sequence shown here is derived from an EMBL/GenBank/DDBJ whole genome shotgun (WGS) entry which is preliminary data.</text>
</comment>
<dbReference type="Proteomes" id="UP000001077">
    <property type="component" value="Unassembled WGS sequence"/>
</dbReference>
<reference evidence="1 2" key="1">
    <citation type="submission" date="2012-03" db="EMBL/GenBank/DDBJ databases">
        <title>The Genome Sequence of Bartonella rattimassiliensis 15908.</title>
        <authorList>
            <consortium name="The Broad Institute Genome Sequencing Platform"/>
            <consortium name="The Broad Institute Genome Sequencing Center for Infectious Disease"/>
            <person name="Feldgarden M."/>
            <person name="Kirby J."/>
            <person name="Kosoy M."/>
            <person name="Birtles R."/>
            <person name="Probert W.S."/>
            <person name="Chiaraviglio L."/>
            <person name="Young S.K."/>
            <person name="Zeng Q."/>
            <person name="Gargeya S."/>
            <person name="Fitzgerald M."/>
            <person name="Haas B."/>
            <person name="Abouelleil A."/>
            <person name="Alvarado L."/>
            <person name="Arachchi H.M."/>
            <person name="Berlin A."/>
            <person name="Chapman S.B."/>
            <person name="Gearin G."/>
            <person name="Goldberg J."/>
            <person name="Griggs A."/>
            <person name="Gujja S."/>
            <person name="Hansen M."/>
            <person name="Heiman D."/>
            <person name="Howarth C."/>
            <person name="Larimer J."/>
            <person name="Lui A."/>
            <person name="MacDonald P.J.P."/>
            <person name="McCowen C."/>
            <person name="Montmayeur A."/>
            <person name="Murphy C."/>
            <person name="Neiman D."/>
            <person name="Pearson M."/>
            <person name="Priest M."/>
            <person name="Roberts A."/>
            <person name="Saif S."/>
            <person name="Shea T."/>
            <person name="Sisk P."/>
            <person name="Stolte C."/>
            <person name="Sykes S."/>
            <person name="Wortman J."/>
            <person name="Nusbaum C."/>
            <person name="Birren B."/>
        </authorList>
    </citation>
    <scope>NUCLEOTIDE SEQUENCE [LARGE SCALE GENOMIC DNA]</scope>
    <source>
        <strain evidence="1 2">15908</strain>
    </source>
</reference>
<evidence type="ECO:0000313" key="1">
    <source>
        <dbReference type="EMBL" id="EJF87123.1"/>
    </source>
</evidence>
<dbReference type="PANTHER" id="PTHR35271">
    <property type="entry name" value="ABC TRANSPORTER, SUBSTRATE-BINDING LIPOPROTEIN-RELATED"/>
    <property type="match status" value="1"/>
</dbReference>
<dbReference type="Pfam" id="PF04392">
    <property type="entry name" value="ABC_sub_bind"/>
    <property type="match status" value="1"/>
</dbReference>
<dbReference type="InterPro" id="IPR028082">
    <property type="entry name" value="Peripla_BP_I"/>
</dbReference>
<dbReference type="SUPFAM" id="SSF53822">
    <property type="entry name" value="Periplasmic binding protein-like I"/>
    <property type="match status" value="1"/>
</dbReference>
<dbReference type="AlphaFoldDB" id="J0ZG99"/>
<dbReference type="EMBL" id="AILY01000008">
    <property type="protein sequence ID" value="EJF87123.1"/>
    <property type="molecule type" value="Genomic_DNA"/>
</dbReference>
<evidence type="ECO:0008006" key="3">
    <source>
        <dbReference type="Google" id="ProtNLM"/>
    </source>
</evidence>
<organism evidence="1 2">
    <name type="scientific">Bartonella rattimassiliensis 15908</name>
    <dbReference type="NCBI Taxonomy" id="1094556"/>
    <lineage>
        <taxon>Bacteria</taxon>
        <taxon>Pseudomonadati</taxon>
        <taxon>Pseudomonadota</taxon>
        <taxon>Alphaproteobacteria</taxon>
        <taxon>Hyphomicrobiales</taxon>
        <taxon>Bartonellaceae</taxon>
        <taxon>Bartonella</taxon>
    </lineage>
</organism>
<dbReference type="PATRIC" id="fig|1094556.3.peg.325"/>
<sequence>MTGSSDRIDIAKSIRFLREVKQDLKRIGYLYNASEANSVSTLKVLKNVVRKVGIEIIPSSVPKSLNVQAVTRALIGKVDIIFVPADNTILSVLEGARKVAEEANMPVFAVDTNAIGRGPFMTQGVNFYEVGVDAGKLVVRILKSEKTSDIDVG</sequence>
<dbReference type="eggNOG" id="COG2984">
    <property type="taxonomic scope" value="Bacteria"/>
</dbReference>
<dbReference type="STRING" id="1094556.MCY_00247"/>
<proteinExistence type="predicted"/>
<name>J0ZG99_9HYPH</name>
<dbReference type="PANTHER" id="PTHR35271:SF1">
    <property type="entry name" value="ABC TRANSPORTER, SUBSTRATE-BINDING LIPOPROTEIN"/>
    <property type="match status" value="1"/>
</dbReference>
<accession>J0ZG99</accession>
<evidence type="ECO:0000313" key="2">
    <source>
        <dbReference type="Proteomes" id="UP000001077"/>
    </source>
</evidence>
<keyword evidence="2" id="KW-1185">Reference proteome</keyword>